<dbReference type="EMBL" id="JARBHB010000004">
    <property type="protein sequence ID" value="KAJ8886999.1"/>
    <property type="molecule type" value="Genomic_DNA"/>
</dbReference>
<comment type="caution">
    <text evidence="2">The sequence shown here is derived from an EMBL/GenBank/DDBJ whole genome shotgun (WGS) entry which is preliminary data.</text>
</comment>
<protein>
    <submittedName>
        <fullName evidence="2">Uncharacterized protein</fullName>
    </submittedName>
</protein>
<name>A0ABQ9HRJ1_9NEOP</name>
<sequence length="95" mass="10583">MKETRAENTTSLCVGENHTSWAEQLLAALFTLRTRTNLTTAKTLARVLQGHDLPLSSEFTIGARECASSPVDGEEREEQREREVCESQEYANGNP</sequence>
<organism evidence="2 3">
    <name type="scientific">Dryococelus australis</name>
    <dbReference type="NCBI Taxonomy" id="614101"/>
    <lineage>
        <taxon>Eukaryota</taxon>
        <taxon>Metazoa</taxon>
        <taxon>Ecdysozoa</taxon>
        <taxon>Arthropoda</taxon>
        <taxon>Hexapoda</taxon>
        <taxon>Insecta</taxon>
        <taxon>Pterygota</taxon>
        <taxon>Neoptera</taxon>
        <taxon>Polyneoptera</taxon>
        <taxon>Phasmatodea</taxon>
        <taxon>Verophasmatodea</taxon>
        <taxon>Anareolatae</taxon>
        <taxon>Phasmatidae</taxon>
        <taxon>Eurycanthinae</taxon>
        <taxon>Dryococelus</taxon>
    </lineage>
</organism>
<keyword evidence="3" id="KW-1185">Reference proteome</keyword>
<gene>
    <name evidence="2" type="ORF">PR048_013213</name>
</gene>
<reference evidence="2 3" key="1">
    <citation type="submission" date="2023-02" db="EMBL/GenBank/DDBJ databases">
        <title>LHISI_Scaffold_Assembly.</title>
        <authorList>
            <person name="Stuart O.P."/>
            <person name="Cleave R."/>
            <person name="Magrath M.J.L."/>
            <person name="Mikheyev A.S."/>
        </authorList>
    </citation>
    <scope>NUCLEOTIDE SEQUENCE [LARGE SCALE GENOMIC DNA]</scope>
    <source>
        <strain evidence="2">Daus_M_001</strain>
        <tissue evidence="2">Leg muscle</tissue>
    </source>
</reference>
<evidence type="ECO:0000313" key="2">
    <source>
        <dbReference type="EMBL" id="KAJ8886999.1"/>
    </source>
</evidence>
<accession>A0ABQ9HRJ1</accession>
<feature type="region of interest" description="Disordered" evidence="1">
    <location>
        <begin position="66"/>
        <end position="95"/>
    </location>
</feature>
<dbReference type="Proteomes" id="UP001159363">
    <property type="component" value="Chromosome X"/>
</dbReference>
<proteinExistence type="predicted"/>
<evidence type="ECO:0000313" key="3">
    <source>
        <dbReference type="Proteomes" id="UP001159363"/>
    </source>
</evidence>
<evidence type="ECO:0000256" key="1">
    <source>
        <dbReference type="SAM" id="MobiDB-lite"/>
    </source>
</evidence>